<keyword evidence="2" id="KW-1185">Reference proteome</keyword>
<name>A0AAD1XJY5_EUPCR</name>
<evidence type="ECO:0000313" key="2">
    <source>
        <dbReference type="Proteomes" id="UP001295684"/>
    </source>
</evidence>
<organism evidence="1 2">
    <name type="scientific">Euplotes crassus</name>
    <dbReference type="NCBI Taxonomy" id="5936"/>
    <lineage>
        <taxon>Eukaryota</taxon>
        <taxon>Sar</taxon>
        <taxon>Alveolata</taxon>
        <taxon>Ciliophora</taxon>
        <taxon>Intramacronucleata</taxon>
        <taxon>Spirotrichea</taxon>
        <taxon>Hypotrichia</taxon>
        <taxon>Euplotida</taxon>
        <taxon>Euplotidae</taxon>
        <taxon>Moneuplotes</taxon>
    </lineage>
</organism>
<sequence>MEEVYEKLSQENKDRIEKIFGSLDNILQPPSYKCEEDRPLVIYSIAMSVKSETDLTGLRVIQVKNPTAPKNFEDMWGFNFIRLLSDAYISSGANLRTGAIFPTKFENYGFDVELDDGTPMILHRGKKRLAIRTRKVDESKEHMTEYYKRKPALAKYYDWTLYTEEAKLDDEHVQYLENNELHSSESGSSGLNIVEDLYLNKGCQTVIAEAGPKTCHKYFKKGQAAQNPFDVIYLALHFGVVDKENLVYGDECAIDFLAPEEAEDSEYNLRDGFEIVHEQDEEVGGAKWRYYVLHKKV</sequence>
<comment type="caution">
    <text evidence="1">The sequence shown here is derived from an EMBL/GenBank/DDBJ whole genome shotgun (WGS) entry which is preliminary data.</text>
</comment>
<dbReference type="Proteomes" id="UP001295684">
    <property type="component" value="Unassembled WGS sequence"/>
</dbReference>
<proteinExistence type="predicted"/>
<gene>
    <name evidence="1" type="ORF">ECRASSUSDP1_LOCUS15454</name>
</gene>
<reference evidence="1" key="1">
    <citation type="submission" date="2023-07" db="EMBL/GenBank/DDBJ databases">
        <authorList>
            <consortium name="AG Swart"/>
            <person name="Singh M."/>
            <person name="Singh A."/>
            <person name="Seah K."/>
            <person name="Emmerich C."/>
        </authorList>
    </citation>
    <scope>NUCLEOTIDE SEQUENCE</scope>
    <source>
        <strain evidence="1">DP1</strain>
    </source>
</reference>
<dbReference type="AlphaFoldDB" id="A0AAD1XJY5"/>
<dbReference type="EMBL" id="CAMPGE010015484">
    <property type="protein sequence ID" value="CAI2374103.1"/>
    <property type="molecule type" value="Genomic_DNA"/>
</dbReference>
<accession>A0AAD1XJY5</accession>
<protein>
    <submittedName>
        <fullName evidence="1">Uncharacterized protein</fullName>
    </submittedName>
</protein>
<evidence type="ECO:0000313" key="1">
    <source>
        <dbReference type="EMBL" id="CAI2374103.1"/>
    </source>
</evidence>